<reference evidence="1" key="1">
    <citation type="submission" date="2017-04" db="EMBL/GenBank/DDBJ databases">
        <title>Unexpected and diverse lifestyles within the genus Limnohabitans.</title>
        <authorList>
            <person name="Kasalicky V."/>
            <person name="Mehrshad M."/>
            <person name="Andrei S.-A."/>
            <person name="Salcher M."/>
            <person name="Kratochvilova H."/>
            <person name="Simek K."/>
            <person name="Ghai R."/>
        </authorList>
    </citation>
    <scope>NUCLEOTIDE SEQUENCE [LARGE SCALE GENOMIC DNA]</scope>
    <source>
        <strain evidence="1">II-D5</strain>
    </source>
</reference>
<accession>A0A2T7UCJ9</accession>
<keyword evidence="2" id="KW-1185">Reference proteome</keyword>
<comment type="caution">
    <text evidence="1">The sequence shown here is derived from an EMBL/GenBank/DDBJ whole genome shotgun (WGS) entry which is preliminary data.</text>
</comment>
<evidence type="ECO:0000313" key="2">
    <source>
        <dbReference type="Proteomes" id="UP000037507"/>
    </source>
</evidence>
<dbReference type="OrthoDB" id="428665at2"/>
<dbReference type="AlphaFoldDB" id="A0A2T7UCJ9"/>
<dbReference type="InterPro" id="IPR008651">
    <property type="entry name" value="Uncharacterised_HicB"/>
</dbReference>
<proteinExistence type="predicted"/>
<dbReference type="SUPFAM" id="SSF47598">
    <property type="entry name" value="Ribbon-helix-helix"/>
    <property type="match status" value="1"/>
</dbReference>
<dbReference type="STRING" id="1293045.H663_08070"/>
<dbReference type="InterPro" id="IPR010985">
    <property type="entry name" value="Ribbon_hlx_hlx"/>
</dbReference>
<dbReference type="Pfam" id="PF05534">
    <property type="entry name" value="HicB"/>
    <property type="match status" value="1"/>
</dbReference>
<sequence length="78" mass="8405">MSTFALRLPDSLYAHARKLAEQDQASLNQFITVAVAEKVSALNAAAFFAERAGAANPIDLATFLSKVPDRSPLEGDER</sequence>
<name>A0A2T7UCJ9_9BURK</name>
<gene>
    <name evidence="1" type="ORF">H663_012495</name>
</gene>
<evidence type="ECO:0008006" key="3">
    <source>
        <dbReference type="Google" id="ProtNLM"/>
    </source>
</evidence>
<organism evidence="1 2">
    <name type="scientific">Limnohabitans planktonicus II-D5</name>
    <dbReference type="NCBI Taxonomy" id="1293045"/>
    <lineage>
        <taxon>Bacteria</taxon>
        <taxon>Pseudomonadati</taxon>
        <taxon>Pseudomonadota</taxon>
        <taxon>Betaproteobacteria</taxon>
        <taxon>Burkholderiales</taxon>
        <taxon>Comamonadaceae</taxon>
        <taxon>Limnohabitans</taxon>
    </lineage>
</organism>
<protein>
    <recommendedName>
        <fullName evidence="3">Toxin-antitoxin system HicB family antitoxin</fullName>
    </recommendedName>
</protein>
<dbReference type="RefSeq" id="WP_053171967.1">
    <property type="nucleotide sequence ID" value="NZ_LFYT02000015.1"/>
</dbReference>
<evidence type="ECO:0000313" key="1">
    <source>
        <dbReference type="EMBL" id="PVE42338.1"/>
    </source>
</evidence>
<dbReference type="EMBL" id="LFYT02000015">
    <property type="protein sequence ID" value="PVE42338.1"/>
    <property type="molecule type" value="Genomic_DNA"/>
</dbReference>
<dbReference type="Proteomes" id="UP000037507">
    <property type="component" value="Unassembled WGS sequence"/>
</dbReference>
<dbReference type="GO" id="GO:0006355">
    <property type="term" value="P:regulation of DNA-templated transcription"/>
    <property type="evidence" value="ECO:0007669"/>
    <property type="project" value="InterPro"/>
</dbReference>